<feature type="non-terminal residue" evidence="1">
    <location>
        <position position="1"/>
    </location>
</feature>
<dbReference type="OrthoDB" id="6613063at2759"/>
<evidence type="ECO:0000313" key="1">
    <source>
        <dbReference type="EMBL" id="KAF8698921.1"/>
    </source>
</evidence>
<dbReference type="Pfam" id="PF02992">
    <property type="entry name" value="Transposase_21"/>
    <property type="match status" value="1"/>
</dbReference>
<dbReference type="EMBL" id="JACYCD010000242">
    <property type="protein sequence ID" value="KAF8698921.1"/>
    <property type="molecule type" value="Genomic_DNA"/>
</dbReference>
<reference evidence="1" key="1">
    <citation type="submission" date="2020-09" db="EMBL/GenBank/DDBJ databases">
        <title>Comparative genome analyses of four rice-infecting Rhizoctonia solani isolates reveal extensive enrichment of homogalacturonan modification genes.</title>
        <authorList>
            <person name="Lee D.-Y."/>
            <person name="Jeon J."/>
            <person name="Kim K.-T."/>
            <person name="Cheong K."/>
            <person name="Song H."/>
            <person name="Choi G."/>
            <person name="Ko J."/>
            <person name="Opiyo S.O."/>
            <person name="Zuo S."/>
            <person name="Madhav S."/>
            <person name="Lee Y.-H."/>
            <person name="Wang G.-L."/>
        </authorList>
    </citation>
    <scope>NUCLEOTIDE SEQUENCE</scope>
    <source>
        <strain evidence="1">AG1-IA WGL</strain>
    </source>
</reference>
<protein>
    <submittedName>
        <fullName evidence="1">Transposase family tnp2</fullName>
    </submittedName>
</protein>
<dbReference type="Proteomes" id="UP000602905">
    <property type="component" value="Unassembled WGS sequence"/>
</dbReference>
<accession>A0A8H7HLY9</accession>
<feature type="non-terminal residue" evidence="1">
    <location>
        <position position="685"/>
    </location>
</feature>
<evidence type="ECO:0000313" key="2">
    <source>
        <dbReference type="Proteomes" id="UP000602905"/>
    </source>
</evidence>
<name>A0A8H7HLY9_9AGAM</name>
<organism evidence="1 2">
    <name type="scientific">Rhizoctonia solani</name>
    <dbReference type="NCBI Taxonomy" id="456999"/>
    <lineage>
        <taxon>Eukaryota</taxon>
        <taxon>Fungi</taxon>
        <taxon>Dikarya</taxon>
        <taxon>Basidiomycota</taxon>
        <taxon>Agaricomycotina</taxon>
        <taxon>Agaricomycetes</taxon>
        <taxon>Cantharellales</taxon>
        <taxon>Ceratobasidiaceae</taxon>
        <taxon>Rhizoctonia</taxon>
    </lineage>
</organism>
<dbReference type="InterPro" id="IPR004242">
    <property type="entry name" value="Transposase_21"/>
</dbReference>
<comment type="caution">
    <text evidence="1">The sequence shown here is derived from an EMBL/GenBank/DDBJ whole genome shotgun (WGS) entry which is preliminary data.</text>
</comment>
<sequence length="685" mass="79096">MDLDSELDSDNNNNNSFNMGVEIAHYKENDLLPANVDFSELEDPPQQNPGDLGHFKMPSLSLDEPPLLHNLIHHNPPVNIQTWPDPPSDDPDSNLEDELELSCQIINGPDCNPKYVERDNVDVPHVNPNDKPRLTEEEMRKALEFDFGNMLDNEWVEMWLETCVYDCCINSCVCYLGKYQELDKCPFCQEPRCNGRGKARRVFHYTPLIPQLQGLFQNAQMAKKLRYRVESDAKYKPHVIFNVFDSDNYLRLQQTQVHPNHPYHFFDNPKDIALGLLTDGFMLFKRRRRGLSCAWPIILINYNLDPSIRTHLENIICVGVIPGPKQPKDINSFFIPLLNELLELQQGVSMRGILAEPKGILYEFVLRAFIIIIFGDILAISKLMMIKGHNAFLPCRTCLIEGQLCQLKRTAVYYLGAARTQAKREEIARNSGINGEPIFTQLRSINLPSNFPYNIMHLLFKNLVPNMVKHWTGDFKGLDKGTGTYRISKAQWMMVGLLTARATQTIPSVFVGTLPDIAQDQSLFKAEAYSFWIQYLAPILLKDVMPQKYYNHVLALCEIILLCLQFKITRIKVDKLQAMINNWVLKYEMYYYQYQTSQLPTCPLTIHALLHIPYYILQTGPLWASWAFVMERFCGRLLPAVRNCTRPYIQLDNYIERRAQLQLVAKKYDIPTLTKAYVKPSHPNE</sequence>
<dbReference type="AlphaFoldDB" id="A0A8H7HLY9"/>
<dbReference type="PANTHER" id="PTHR46579">
    <property type="entry name" value="F5/8 TYPE C DOMAIN-CONTAINING PROTEIN-RELATED"/>
    <property type="match status" value="1"/>
</dbReference>
<gene>
    <name evidence="1" type="ORF">RHS03_07487</name>
</gene>
<dbReference type="PANTHER" id="PTHR46579:SF1">
    <property type="entry name" value="F5_8 TYPE C DOMAIN-CONTAINING PROTEIN"/>
    <property type="match status" value="1"/>
</dbReference>
<proteinExistence type="predicted"/>